<gene>
    <name evidence="1" type="ORF">HPB49_013480</name>
</gene>
<comment type="caution">
    <text evidence="1">The sequence shown here is derived from an EMBL/GenBank/DDBJ whole genome shotgun (WGS) entry which is preliminary data.</text>
</comment>
<accession>A0ACB8CF58</accession>
<protein>
    <submittedName>
        <fullName evidence="1">Uncharacterized protein</fullName>
    </submittedName>
</protein>
<evidence type="ECO:0000313" key="1">
    <source>
        <dbReference type="EMBL" id="KAH7941413.1"/>
    </source>
</evidence>
<dbReference type="EMBL" id="CM023476">
    <property type="protein sequence ID" value="KAH7941413.1"/>
    <property type="molecule type" value="Genomic_DNA"/>
</dbReference>
<name>A0ACB8CF58_DERSI</name>
<reference evidence="1" key="1">
    <citation type="submission" date="2020-05" db="EMBL/GenBank/DDBJ databases">
        <title>Large-scale comparative analyses of tick genomes elucidate their genetic diversity and vector capacities.</title>
        <authorList>
            <person name="Jia N."/>
            <person name="Wang J."/>
            <person name="Shi W."/>
            <person name="Du L."/>
            <person name="Sun Y."/>
            <person name="Zhan W."/>
            <person name="Jiang J."/>
            <person name="Wang Q."/>
            <person name="Zhang B."/>
            <person name="Ji P."/>
            <person name="Sakyi L.B."/>
            <person name="Cui X."/>
            <person name="Yuan T."/>
            <person name="Jiang B."/>
            <person name="Yang W."/>
            <person name="Lam T.T.-Y."/>
            <person name="Chang Q."/>
            <person name="Ding S."/>
            <person name="Wang X."/>
            <person name="Zhu J."/>
            <person name="Ruan X."/>
            <person name="Zhao L."/>
            <person name="Wei J."/>
            <person name="Que T."/>
            <person name="Du C."/>
            <person name="Cheng J."/>
            <person name="Dai P."/>
            <person name="Han X."/>
            <person name="Huang E."/>
            <person name="Gao Y."/>
            <person name="Liu J."/>
            <person name="Shao H."/>
            <person name="Ye R."/>
            <person name="Li L."/>
            <person name="Wei W."/>
            <person name="Wang X."/>
            <person name="Wang C."/>
            <person name="Yang T."/>
            <person name="Huo Q."/>
            <person name="Li W."/>
            <person name="Guo W."/>
            <person name="Chen H."/>
            <person name="Zhou L."/>
            <person name="Ni X."/>
            <person name="Tian J."/>
            <person name="Zhou Y."/>
            <person name="Sheng Y."/>
            <person name="Liu T."/>
            <person name="Pan Y."/>
            <person name="Xia L."/>
            <person name="Li J."/>
            <person name="Zhao F."/>
            <person name="Cao W."/>
        </authorList>
    </citation>
    <scope>NUCLEOTIDE SEQUENCE</scope>
    <source>
        <strain evidence="1">Dsil-2018</strain>
    </source>
</reference>
<sequence>MAPRYCVVKSCGKKEGDNVVFHYFPSDDDQRKAWTEFVQAVRGTSWMPGRRSQVCSLHFSSDCYVYNMQYCADFGLPTRRKYLNKGSVPTLYPAGAVFISAPPTGPGTEVRNFAVSFMR</sequence>
<proteinExistence type="predicted"/>
<organism evidence="1 2">
    <name type="scientific">Dermacentor silvarum</name>
    <name type="common">Tick</name>
    <dbReference type="NCBI Taxonomy" id="543639"/>
    <lineage>
        <taxon>Eukaryota</taxon>
        <taxon>Metazoa</taxon>
        <taxon>Ecdysozoa</taxon>
        <taxon>Arthropoda</taxon>
        <taxon>Chelicerata</taxon>
        <taxon>Arachnida</taxon>
        <taxon>Acari</taxon>
        <taxon>Parasitiformes</taxon>
        <taxon>Ixodida</taxon>
        <taxon>Ixodoidea</taxon>
        <taxon>Ixodidae</taxon>
        <taxon>Rhipicephalinae</taxon>
        <taxon>Dermacentor</taxon>
    </lineage>
</organism>
<dbReference type="Proteomes" id="UP000821865">
    <property type="component" value="Chromosome 7"/>
</dbReference>
<evidence type="ECO:0000313" key="2">
    <source>
        <dbReference type="Proteomes" id="UP000821865"/>
    </source>
</evidence>
<keyword evidence="2" id="KW-1185">Reference proteome</keyword>